<dbReference type="Gene3D" id="1.20.1640.10">
    <property type="entry name" value="Multidrug efflux transporter AcrB transmembrane domain"/>
    <property type="match status" value="2"/>
</dbReference>
<dbReference type="eggNOG" id="COG0841">
    <property type="taxonomic scope" value="Bacteria"/>
</dbReference>
<keyword evidence="2" id="KW-0812">Transmembrane</keyword>
<keyword evidence="2" id="KW-0472">Membrane</keyword>
<dbReference type="PATRIC" id="fig|1220535.3.peg.634"/>
<feature type="compositionally biased region" description="Low complexity" evidence="1">
    <location>
        <begin position="1"/>
        <end position="17"/>
    </location>
</feature>
<gene>
    <name evidence="3" type="ORF">IMCC14465_06370</name>
</gene>
<organism evidence="3 4">
    <name type="scientific">alpha proteobacterium IMCC14465</name>
    <dbReference type="NCBI Taxonomy" id="1220535"/>
    <lineage>
        <taxon>Bacteria</taxon>
        <taxon>Pseudomonadati</taxon>
        <taxon>Pseudomonadota</taxon>
        <taxon>Alphaproteobacteria</taxon>
        <taxon>PS1 clade</taxon>
    </lineage>
</organism>
<evidence type="ECO:0000313" key="3">
    <source>
        <dbReference type="EMBL" id="EJW20841.1"/>
    </source>
</evidence>
<dbReference type="PRINTS" id="PR00702">
    <property type="entry name" value="ACRIFLAVINRP"/>
</dbReference>
<dbReference type="Gene3D" id="3.30.70.1430">
    <property type="entry name" value="Multidrug efflux transporter AcrB pore domain"/>
    <property type="match status" value="2"/>
</dbReference>
<feature type="transmembrane region" description="Helical" evidence="2">
    <location>
        <begin position="355"/>
        <end position="375"/>
    </location>
</feature>
<reference evidence="3 4" key="1">
    <citation type="journal article" date="2012" name="J. Bacteriol.">
        <title>Genome Sequence of Strain IMCC14465, Isolated from the East Sea, Belonging to the PS1 Clade of Alphaproteobacteria.</title>
        <authorList>
            <person name="Yang S.J."/>
            <person name="Kang I."/>
            <person name="Cho J.C."/>
        </authorList>
    </citation>
    <scope>NUCLEOTIDE SEQUENCE [LARGE SCALE GENOMIC DNA]</scope>
    <source>
        <strain evidence="3 4">IMCC14465</strain>
    </source>
</reference>
<sequence>MSDTTPPESPSESPTSPQGGKEESYSPFTSLVRFFISHRNAAHLLMLSMIIFGFLGLRELNTQFFPDIEIEVVGVTIVWPGASAEDVDINIVEPLQAQLRYLDGVDELESRARTGVASFNLNYKRGFDMSKATNDVEAAIGQITTLPKDIERPIVRQYVNYDPVGNLLLSGAFPEHALKSYATKLRDGLLDAGVDKVDLVGIRDEEIWIEVRMDQIRRYDLTIDHIANAIRASSLDMPGGLLRAETEKQIRARGLKKTAAEVGEIEVRALPGGERVLVKDVARVTESFNSDQPSGWANGKRAVQIKVFRSETSDSLDTLRILRDFGLKAETELPQGMELKVYDTLADKIAQRLGLLLRNGLGGMVLVLITLFLFLNARIAFWVALGVPISIMATLGLMWPLDRTMNMLSMFTFIMTLGIIVDDAIVVGEHSATVFKRGTTPEYAAERGALRMSKPIFAAGLTTLAAFTPILTLDNIFGDLTRPIPIVVFAVLAASLVECFFVLPSHLKHALTYPEKPPTGIRKRFLEKFEEFRHGRFKQLTISAFNNRYTTLSIAIACFIVAISLFAGGRLQFRFFPAPEMERIAARIIFHSGTPREVTKQGMEAIEAALYETDKQLRGDDETLINASFSLLGSMGYSSGNHLAYIETELIASELRSVRTKEFIKKWKENFPPIAGIRFTSVEELNDGPGSSPIEIRLQGESLDSLKKAAGEVVKDLELYPPVISPYENLFYGKQEVLIEVNPNGAALGFTNQIVGQQLRNAYEGAIARRFARGDNEVTIRVLLPRDYGKPQSLDDFFLAVPGSAPIRYVPFSQVVDVSEQPGFSSIQRAGGAREVLIRAGFADNAGNPADIVTEYAQTKLPAIKEKYNVEQVVRGEQEDMKESFQQLIVGLFVGLGLIYMVLALVFSSYTKPLVIMSVIPFGMIGALVGHFVQGYEFNFLSMIALLGLSGILVNNSIILISRIDERQATGENFEDAIINGVNDRLRAVVLTSLTTVLGLAPMLFETSTQAQFLLPMVITMAWGLASSAFLVLLLVPAILGIQRDIREYFQKRKQQRSVLAE</sequence>
<feature type="transmembrane region" description="Helical" evidence="2">
    <location>
        <begin position="988"/>
        <end position="1005"/>
    </location>
</feature>
<evidence type="ECO:0000256" key="2">
    <source>
        <dbReference type="SAM" id="Phobius"/>
    </source>
</evidence>
<dbReference type="PANTHER" id="PTHR32063:SF33">
    <property type="entry name" value="RND SUPERFAMILY EFFLUX PUMP PERMEASE COMPONENT"/>
    <property type="match status" value="1"/>
</dbReference>
<evidence type="ECO:0008006" key="5">
    <source>
        <dbReference type="Google" id="ProtNLM"/>
    </source>
</evidence>
<dbReference type="OrthoDB" id="174266at2"/>
<dbReference type="Gene3D" id="3.30.70.1440">
    <property type="entry name" value="Multidrug efflux transporter AcrB pore domain"/>
    <property type="match status" value="1"/>
</dbReference>
<dbReference type="STRING" id="1220535.IMCC14465_06370"/>
<dbReference type="Gene3D" id="3.30.2090.10">
    <property type="entry name" value="Multidrug efflux transporter AcrB TolC docking domain, DN and DC subdomains"/>
    <property type="match status" value="2"/>
</dbReference>
<feature type="region of interest" description="Disordered" evidence="1">
    <location>
        <begin position="1"/>
        <end position="24"/>
    </location>
</feature>
<name>J9DG25_9PROT</name>
<dbReference type="Proteomes" id="UP000004836">
    <property type="component" value="Unassembled WGS sequence"/>
</dbReference>
<feature type="transmembrane region" description="Helical" evidence="2">
    <location>
        <begin position="914"/>
        <end position="934"/>
    </location>
</feature>
<dbReference type="AlphaFoldDB" id="J9DG25"/>
<proteinExistence type="predicted"/>
<dbReference type="SUPFAM" id="SSF82693">
    <property type="entry name" value="Multidrug efflux transporter AcrB pore domain, PN1, PN2, PC1 and PC2 subdomains"/>
    <property type="match status" value="2"/>
</dbReference>
<feature type="transmembrane region" description="Helical" evidence="2">
    <location>
        <begin position="1017"/>
        <end position="1042"/>
    </location>
</feature>
<dbReference type="SUPFAM" id="SSF82866">
    <property type="entry name" value="Multidrug efflux transporter AcrB transmembrane domain"/>
    <property type="match status" value="2"/>
</dbReference>
<dbReference type="InterPro" id="IPR001036">
    <property type="entry name" value="Acrflvin-R"/>
</dbReference>
<feature type="transmembrane region" description="Helical" evidence="2">
    <location>
        <begin position="483"/>
        <end position="503"/>
    </location>
</feature>
<dbReference type="EMBL" id="ALYF01000003">
    <property type="protein sequence ID" value="EJW20841.1"/>
    <property type="molecule type" value="Genomic_DNA"/>
</dbReference>
<feature type="transmembrane region" description="Helical" evidence="2">
    <location>
        <begin position="381"/>
        <end position="401"/>
    </location>
</feature>
<feature type="transmembrane region" description="Helical" evidence="2">
    <location>
        <begin position="456"/>
        <end position="477"/>
    </location>
</feature>
<dbReference type="Gene3D" id="3.30.70.1320">
    <property type="entry name" value="Multidrug efflux transporter AcrB pore domain like"/>
    <property type="match status" value="1"/>
</dbReference>
<dbReference type="PANTHER" id="PTHR32063">
    <property type="match status" value="1"/>
</dbReference>
<comment type="caution">
    <text evidence="3">The sequence shown here is derived from an EMBL/GenBank/DDBJ whole genome shotgun (WGS) entry which is preliminary data.</text>
</comment>
<accession>J9DG25</accession>
<dbReference type="Pfam" id="PF00873">
    <property type="entry name" value="ACR_tran"/>
    <property type="match status" value="1"/>
</dbReference>
<evidence type="ECO:0000313" key="4">
    <source>
        <dbReference type="Proteomes" id="UP000004836"/>
    </source>
</evidence>
<feature type="transmembrane region" description="Helical" evidence="2">
    <location>
        <begin position="40"/>
        <end position="57"/>
    </location>
</feature>
<feature type="transmembrane region" description="Helical" evidence="2">
    <location>
        <begin position="888"/>
        <end position="907"/>
    </location>
</feature>
<keyword evidence="4" id="KW-1185">Reference proteome</keyword>
<dbReference type="InterPro" id="IPR027463">
    <property type="entry name" value="AcrB_DN_DC_subdom"/>
</dbReference>
<dbReference type="GO" id="GO:0042910">
    <property type="term" value="F:xenobiotic transmembrane transporter activity"/>
    <property type="evidence" value="ECO:0007669"/>
    <property type="project" value="TreeGrafter"/>
</dbReference>
<feature type="transmembrane region" description="Helical" evidence="2">
    <location>
        <begin position="549"/>
        <end position="569"/>
    </location>
</feature>
<dbReference type="SUPFAM" id="SSF82714">
    <property type="entry name" value="Multidrug efflux transporter AcrB TolC docking domain, DN and DC subdomains"/>
    <property type="match status" value="2"/>
</dbReference>
<dbReference type="GO" id="GO:0005886">
    <property type="term" value="C:plasma membrane"/>
    <property type="evidence" value="ECO:0007669"/>
    <property type="project" value="TreeGrafter"/>
</dbReference>
<evidence type="ECO:0000256" key="1">
    <source>
        <dbReference type="SAM" id="MobiDB-lite"/>
    </source>
</evidence>
<keyword evidence="2" id="KW-1133">Transmembrane helix</keyword>
<feature type="transmembrane region" description="Helical" evidence="2">
    <location>
        <begin position="940"/>
        <end position="961"/>
    </location>
</feature>
<protein>
    <recommendedName>
        <fullName evidence="5">Acriflavin resistance protein</fullName>
    </recommendedName>
</protein>